<name>G9ABC3_SINF1</name>
<dbReference type="Proteomes" id="UP000007735">
    <property type="component" value="Chromosome"/>
</dbReference>
<protein>
    <submittedName>
        <fullName evidence="1">Uncharacterized protein</fullName>
    </submittedName>
</protein>
<evidence type="ECO:0000313" key="1">
    <source>
        <dbReference type="EMBL" id="CCE97214.1"/>
    </source>
</evidence>
<reference evidence="1 2" key="1">
    <citation type="journal article" date="2012" name="J. Bacteriol.">
        <title>Genome sequence of the soybean symbiont Sinorhizobium fredii HH103.</title>
        <authorList>
            <person name="Weidner S."/>
            <person name="Becker A."/>
            <person name="Bonilla I."/>
            <person name="Jaenicke S."/>
            <person name="Lloret J."/>
            <person name="Margaret I."/>
            <person name="Puhler A."/>
            <person name="Ruiz-Sainz J.E."/>
            <person name="Schneiker-Bekel S."/>
            <person name="Szczepanowski R."/>
            <person name="Vinardell J.M."/>
            <person name="Zehner S."/>
            <person name="Gottfert M."/>
        </authorList>
    </citation>
    <scope>NUCLEOTIDE SEQUENCE [LARGE SCALE GENOMIC DNA]</scope>
    <source>
        <strain evidence="1 2">HH103</strain>
    </source>
</reference>
<gene>
    <name evidence="1" type="ordered locus">SFHH103_02719</name>
</gene>
<dbReference type="HOGENOM" id="CLU_1711778_0_0_5"/>
<dbReference type="AlphaFoldDB" id="G9ABC3"/>
<evidence type="ECO:0000313" key="2">
    <source>
        <dbReference type="Proteomes" id="UP000007735"/>
    </source>
</evidence>
<dbReference type="KEGG" id="sfh:SFHH103_02719"/>
<dbReference type="EMBL" id="HE616890">
    <property type="protein sequence ID" value="CCE97214.1"/>
    <property type="molecule type" value="Genomic_DNA"/>
</dbReference>
<dbReference type="PATRIC" id="fig|380.5.peg.2890"/>
<dbReference type="STRING" id="1117943.SFHH103_02719"/>
<dbReference type="RefSeq" id="WP_014329638.1">
    <property type="nucleotide sequence ID" value="NC_016812.1"/>
</dbReference>
<proteinExistence type="predicted"/>
<sequence length="153" mass="17321">MTNVVKLGDDRQNAIAEVRQSAVLTLEWLIRQMGLAQKYRKQIQAAKTVERVVYSYARWLGTYYKESYVPRPYIRLIGKDIHVEAHRSAVDAMGAEMDRISHIVAIGTPWRSLPNLMHTKFAASELLGRVIAALEKAIGCIQILQGQQTEKQA</sequence>
<accession>G9ABC3</accession>
<organism evidence="1 2">
    <name type="scientific">Sinorhizobium fredii (strain HH103)</name>
    <dbReference type="NCBI Taxonomy" id="1117943"/>
    <lineage>
        <taxon>Bacteria</taxon>
        <taxon>Pseudomonadati</taxon>
        <taxon>Pseudomonadota</taxon>
        <taxon>Alphaproteobacteria</taxon>
        <taxon>Hyphomicrobiales</taxon>
        <taxon>Rhizobiaceae</taxon>
        <taxon>Sinorhizobium/Ensifer group</taxon>
        <taxon>Sinorhizobium</taxon>
    </lineage>
</organism>